<dbReference type="Proteomes" id="UP001370490">
    <property type="component" value="Unassembled WGS sequence"/>
</dbReference>
<protein>
    <recommendedName>
        <fullName evidence="1">Protein FAR1-RELATED SEQUENCE</fullName>
    </recommendedName>
</protein>
<dbReference type="PANTHER" id="PTHR31669">
    <property type="entry name" value="PROTEIN FAR1-RELATED SEQUENCE 10-RELATED"/>
    <property type="match status" value="1"/>
</dbReference>
<comment type="subcellular location">
    <subcellularLocation>
        <location evidence="1">Nucleus</location>
    </subcellularLocation>
</comment>
<dbReference type="Pfam" id="PF10551">
    <property type="entry name" value="MULE"/>
    <property type="match status" value="1"/>
</dbReference>
<dbReference type="GO" id="GO:0008270">
    <property type="term" value="F:zinc ion binding"/>
    <property type="evidence" value="ECO:0007669"/>
    <property type="project" value="UniProtKB-UniRule"/>
</dbReference>
<keyword evidence="1" id="KW-0539">Nucleus</keyword>
<proteinExistence type="inferred from homology"/>
<gene>
    <name evidence="3" type="ORF">RJ641_007045</name>
</gene>
<keyword evidence="1" id="KW-0862">Zinc</keyword>
<dbReference type="InterPro" id="IPR031052">
    <property type="entry name" value="FHY3/FAR1"/>
</dbReference>
<keyword evidence="1" id="KW-0863">Zinc-finger</keyword>
<dbReference type="AlphaFoldDB" id="A0AAN8Z6L8"/>
<dbReference type="GO" id="GO:0006355">
    <property type="term" value="P:regulation of DNA-templated transcription"/>
    <property type="evidence" value="ECO:0007669"/>
    <property type="project" value="UniProtKB-UniRule"/>
</dbReference>
<evidence type="ECO:0000256" key="1">
    <source>
        <dbReference type="RuleBase" id="RU367018"/>
    </source>
</evidence>
<evidence type="ECO:0000259" key="2">
    <source>
        <dbReference type="Pfam" id="PF10551"/>
    </source>
</evidence>
<keyword evidence="1" id="KW-0479">Metal-binding</keyword>
<sequence length="458" mass="52303">MSGKKPRTILTNQDSNISEAISSVMPKTRHRICVWHGMSSFLPNDFCSCIFHHEEEEDFMNAWKVVLDAYGLWENVWLNEIFKEREKWATAYGRNIFCADMLSAQLCEGFDSNLRMYLKCEVNVLQFFKQFAKLLTDWHYKESEANFDMNQHMPKLMGDVIMLKHARDAYAPKIFESFQQEFEKCLNIVINHWAENGSLFEYKVGTYGQLREYMVTFDSSDYTVVSLLFGATGDLLGKMFDFPGLDMDICEKEREKDESSNISQPMFIYLTNTTACNDSGMYFYASSDMILEDSIDLWSPFLLDAGDTAGDRDCFLQAFRDLGKLQWDTIIGRGVKLLIDVLSDFGVDLVLLHKSEADFLFGVALFSFLGSVVTVALAGSGGSGNAAQHLLTMSIFLHFALSKLQFPTPQKSKSSEIIYMHNDHSTNLVTSTRMARMKFCKFIFTSDKMDSSPYNDVI</sequence>
<name>A0AAN8Z6L8_9MAGN</name>
<evidence type="ECO:0000313" key="4">
    <source>
        <dbReference type="Proteomes" id="UP001370490"/>
    </source>
</evidence>
<dbReference type="GO" id="GO:0005634">
    <property type="term" value="C:nucleus"/>
    <property type="evidence" value="ECO:0007669"/>
    <property type="project" value="UniProtKB-SubCell"/>
</dbReference>
<comment type="function">
    <text evidence="1">Putative transcription activator involved in regulating light control of development.</text>
</comment>
<dbReference type="InterPro" id="IPR018289">
    <property type="entry name" value="MULE_transposase_dom"/>
</dbReference>
<reference evidence="3 4" key="1">
    <citation type="submission" date="2023-12" db="EMBL/GenBank/DDBJ databases">
        <title>A high-quality genome assembly for Dillenia turbinata (Dilleniales).</title>
        <authorList>
            <person name="Chanderbali A."/>
        </authorList>
    </citation>
    <scope>NUCLEOTIDE SEQUENCE [LARGE SCALE GENOMIC DNA]</scope>
    <source>
        <strain evidence="3">LSX21</strain>
        <tissue evidence="3">Leaf</tissue>
    </source>
</reference>
<comment type="similarity">
    <text evidence="1">Belongs to the FHY3/FAR1 family.</text>
</comment>
<dbReference type="EMBL" id="JBAMMX010000014">
    <property type="protein sequence ID" value="KAK6928454.1"/>
    <property type="molecule type" value="Genomic_DNA"/>
</dbReference>
<dbReference type="PANTHER" id="PTHR31669:SF281">
    <property type="entry name" value="PROTEIN FAR1-RELATED SEQUENCE"/>
    <property type="match status" value="1"/>
</dbReference>
<organism evidence="3 4">
    <name type="scientific">Dillenia turbinata</name>
    <dbReference type="NCBI Taxonomy" id="194707"/>
    <lineage>
        <taxon>Eukaryota</taxon>
        <taxon>Viridiplantae</taxon>
        <taxon>Streptophyta</taxon>
        <taxon>Embryophyta</taxon>
        <taxon>Tracheophyta</taxon>
        <taxon>Spermatophyta</taxon>
        <taxon>Magnoliopsida</taxon>
        <taxon>eudicotyledons</taxon>
        <taxon>Gunneridae</taxon>
        <taxon>Pentapetalae</taxon>
        <taxon>Dilleniales</taxon>
        <taxon>Dilleniaceae</taxon>
        <taxon>Dillenia</taxon>
    </lineage>
</organism>
<accession>A0AAN8Z6L8</accession>
<keyword evidence="4" id="KW-1185">Reference proteome</keyword>
<feature type="domain" description="MULE transposase" evidence="2">
    <location>
        <begin position="1"/>
        <end position="38"/>
    </location>
</feature>
<evidence type="ECO:0000313" key="3">
    <source>
        <dbReference type="EMBL" id="KAK6928454.1"/>
    </source>
</evidence>
<comment type="caution">
    <text evidence="3">The sequence shown here is derived from an EMBL/GenBank/DDBJ whole genome shotgun (WGS) entry which is preliminary data.</text>
</comment>